<evidence type="ECO:0000313" key="1">
    <source>
        <dbReference type="EMBL" id="VEN48405.1"/>
    </source>
</evidence>
<gene>
    <name evidence="1" type="ORF">CALMAC_LOCUS9876</name>
</gene>
<name>A0A653CKI0_CALMS</name>
<organism evidence="1 2">
    <name type="scientific">Callosobruchus maculatus</name>
    <name type="common">Southern cowpea weevil</name>
    <name type="synonym">Pulse bruchid</name>
    <dbReference type="NCBI Taxonomy" id="64391"/>
    <lineage>
        <taxon>Eukaryota</taxon>
        <taxon>Metazoa</taxon>
        <taxon>Ecdysozoa</taxon>
        <taxon>Arthropoda</taxon>
        <taxon>Hexapoda</taxon>
        <taxon>Insecta</taxon>
        <taxon>Pterygota</taxon>
        <taxon>Neoptera</taxon>
        <taxon>Endopterygota</taxon>
        <taxon>Coleoptera</taxon>
        <taxon>Polyphaga</taxon>
        <taxon>Cucujiformia</taxon>
        <taxon>Chrysomeloidea</taxon>
        <taxon>Chrysomelidae</taxon>
        <taxon>Bruchinae</taxon>
        <taxon>Bruchini</taxon>
        <taxon>Callosobruchus</taxon>
    </lineage>
</organism>
<sequence length="107" mass="12337">LFVELHKDLSAIITAITNQTNNIIQLLIHIISTFNVSSKYYLSKRIVIVTAIKKPVLLSSKLTKTLTNNGECFIRSQHKYLLIYLAVTPVIFELHLTRLLYRIRNPD</sequence>
<dbReference type="EMBL" id="CAACVG010008095">
    <property type="protein sequence ID" value="VEN48405.1"/>
    <property type="molecule type" value="Genomic_DNA"/>
</dbReference>
<keyword evidence="2" id="KW-1185">Reference proteome</keyword>
<dbReference type="OrthoDB" id="3936150at2759"/>
<feature type="non-terminal residue" evidence="1">
    <location>
        <position position="1"/>
    </location>
</feature>
<reference evidence="1 2" key="1">
    <citation type="submission" date="2019-01" db="EMBL/GenBank/DDBJ databases">
        <authorList>
            <person name="Sayadi A."/>
        </authorList>
    </citation>
    <scope>NUCLEOTIDE SEQUENCE [LARGE SCALE GENOMIC DNA]</scope>
</reference>
<evidence type="ECO:0000313" key="2">
    <source>
        <dbReference type="Proteomes" id="UP000410492"/>
    </source>
</evidence>
<proteinExistence type="predicted"/>
<dbReference type="AlphaFoldDB" id="A0A653CKI0"/>
<accession>A0A653CKI0</accession>
<protein>
    <submittedName>
        <fullName evidence="1">Uncharacterized protein</fullName>
    </submittedName>
</protein>
<dbReference type="Proteomes" id="UP000410492">
    <property type="component" value="Unassembled WGS sequence"/>
</dbReference>